<evidence type="ECO:0000256" key="4">
    <source>
        <dbReference type="ARBA" id="ARBA00023134"/>
    </source>
</evidence>
<dbReference type="InterPro" id="IPR027417">
    <property type="entry name" value="P-loop_NTPase"/>
</dbReference>
<feature type="transmembrane region" description="Helical" evidence="6">
    <location>
        <begin position="378"/>
        <end position="399"/>
    </location>
</feature>
<dbReference type="GO" id="GO:0008053">
    <property type="term" value="P:mitochondrial fusion"/>
    <property type="evidence" value="ECO:0007669"/>
    <property type="project" value="TreeGrafter"/>
</dbReference>
<keyword evidence="5 6" id="KW-0472">Membrane</keyword>
<reference evidence="8" key="1">
    <citation type="submission" date="2020-01" db="EMBL/GenBank/DDBJ databases">
        <authorList>
            <person name="Meier V. D."/>
            <person name="Meier V D."/>
        </authorList>
    </citation>
    <scope>NUCLEOTIDE SEQUENCE</scope>
    <source>
        <strain evidence="8">HLG_WM_MAG_08</strain>
    </source>
</reference>
<dbReference type="EMBL" id="CACVAV010000182">
    <property type="protein sequence ID" value="CAA6811427.1"/>
    <property type="molecule type" value="Genomic_DNA"/>
</dbReference>
<feature type="domain" description="Dynamin N-terminal" evidence="7">
    <location>
        <begin position="61"/>
        <end position="228"/>
    </location>
</feature>
<dbReference type="PANTHER" id="PTHR10465">
    <property type="entry name" value="TRANSMEMBRANE GTPASE FZO1"/>
    <property type="match status" value="1"/>
</dbReference>
<evidence type="ECO:0000256" key="3">
    <source>
        <dbReference type="ARBA" id="ARBA00022801"/>
    </source>
</evidence>
<comment type="subcellular location">
    <subcellularLocation>
        <location evidence="1">Membrane</location>
    </subcellularLocation>
</comment>
<protein>
    <recommendedName>
        <fullName evidence="7">Dynamin N-terminal domain-containing protein</fullName>
    </recommendedName>
</protein>
<dbReference type="GO" id="GO:0003924">
    <property type="term" value="F:GTPase activity"/>
    <property type="evidence" value="ECO:0007669"/>
    <property type="project" value="InterPro"/>
</dbReference>
<feature type="transmembrane region" description="Helical" evidence="6">
    <location>
        <begin position="337"/>
        <end position="358"/>
    </location>
</feature>
<dbReference type="InterPro" id="IPR027094">
    <property type="entry name" value="Mitofusin_fam"/>
</dbReference>
<dbReference type="SUPFAM" id="SSF52540">
    <property type="entry name" value="P-loop containing nucleoside triphosphate hydrolases"/>
    <property type="match status" value="1"/>
</dbReference>
<evidence type="ECO:0000256" key="2">
    <source>
        <dbReference type="ARBA" id="ARBA00022741"/>
    </source>
</evidence>
<gene>
    <name evidence="8" type="ORF">HELGO_WM37760</name>
</gene>
<dbReference type="GO" id="GO:0005525">
    <property type="term" value="F:GTP binding"/>
    <property type="evidence" value="ECO:0007669"/>
    <property type="project" value="UniProtKB-KW"/>
</dbReference>
<dbReference type="Pfam" id="PF00350">
    <property type="entry name" value="Dynamin_N"/>
    <property type="match status" value="1"/>
</dbReference>
<organism evidence="8">
    <name type="scientific">uncultured Thiotrichaceae bacterium</name>
    <dbReference type="NCBI Taxonomy" id="298394"/>
    <lineage>
        <taxon>Bacteria</taxon>
        <taxon>Pseudomonadati</taxon>
        <taxon>Pseudomonadota</taxon>
        <taxon>Gammaproteobacteria</taxon>
        <taxon>Thiotrichales</taxon>
        <taxon>Thiotrichaceae</taxon>
        <taxon>environmental samples</taxon>
    </lineage>
</organism>
<accession>A0A6S6T3W4</accession>
<keyword evidence="6" id="KW-0812">Transmembrane</keyword>
<dbReference type="GO" id="GO:0016020">
    <property type="term" value="C:membrane"/>
    <property type="evidence" value="ECO:0007669"/>
    <property type="project" value="UniProtKB-SubCell"/>
</dbReference>
<sequence length="481" mass="53605">MTPSKRIDQRLKGLQDHLKRENPVLVDAVGKYRELDKVAAKMGLLASGTSYATQISWWPMISVMGTFSAGKSSFINTFLDIDLQRTGNQAVDDKFTAITFSPDAEAHTLPGLALDGDPRFPFYQISEELEYVSAGEGSKIDNYLQMKVVPSEKVRGKILIDSPGFDADEQRKSTLRIADHIIELSDLVLVFFDARHPEPGAMQDTLEHLVRGAQRRNDSSKFLFILNQIDTSAREDNLEDIVSSWQKSLVQSGLSSGSFYVLFNEKLAVPVENEAVWSRYLSKRAADYAEIEARIASVNTDRVYRVVGAMESLSNDIEQQAVPMLQSALGRWRKDTLIWDGITLSAIVVLMGMLSVWLDWWDGLTFNAPWMGMVTANPLNMIIAAVVVVLLLLMLHYIIRGKVAKYIGSGLSKSESYGSPAAAFYKSTRGWRSIFQNSPAGWGNGTRKRLDAIRDATDHLVQHLNNRFSNPSGLETEDGSK</sequence>
<evidence type="ECO:0000256" key="5">
    <source>
        <dbReference type="ARBA" id="ARBA00023136"/>
    </source>
</evidence>
<dbReference type="Gene3D" id="3.40.50.300">
    <property type="entry name" value="P-loop containing nucleotide triphosphate hydrolases"/>
    <property type="match status" value="1"/>
</dbReference>
<keyword evidence="6" id="KW-1133">Transmembrane helix</keyword>
<evidence type="ECO:0000256" key="6">
    <source>
        <dbReference type="SAM" id="Phobius"/>
    </source>
</evidence>
<dbReference type="InterPro" id="IPR045063">
    <property type="entry name" value="Dynamin_N"/>
</dbReference>
<keyword evidence="4" id="KW-0342">GTP-binding</keyword>
<evidence type="ECO:0000313" key="8">
    <source>
        <dbReference type="EMBL" id="CAA6811427.1"/>
    </source>
</evidence>
<evidence type="ECO:0000256" key="1">
    <source>
        <dbReference type="ARBA" id="ARBA00004370"/>
    </source>
</evidence>
<keyword evidence="2" id="KW-0547">Nucleotide-binding</keyword>
<evidence type="ECO:0000259" key="7">
    <source>
        <dbReference type="Pfam" id="PF00350"/>
    </source>
</evidence>
<name>A0A6S6T3W4_9GAMM</name>
<dbReference type="AlphaFoldDB" id="A0A6S6T3W4"/>
<dbReference type="PANTHER" id="PTHR10465:SF0">
    <property type="entry name" value="SARCALUMENIN"/>
    <property type="match status" value="1"/>
</dbReference>
<keyword evidence="3" id="KW-0378">Hydrolase</keyword>
<proteinExistence type="predicted"/>